<dbReference type="InterPro" id="IPR035992">
    <property type="entry name" value="Ricin_B-like_lectins"/>
</dbReference>
<evidence type="ECO:0000313" key="15">
    <source>
        <dbReference type="EnsemblMetazoa" id="AMEM012801-PA"/>
    </source>
</evidence>
<comment type="pathway">
    <text evidence="13">Protein modification; protein glycosylation.</text>
</comment>
<dbReference type="Pfam" id="PF00652">
    <property type="entry name" value="Ricin_B_lectin"/>
    <property type="match status" value="1"/>
</dbReference>
<dbReference type="UniPathway" id="UPA00378"/>
<dbReference type="EC" id="2.4.1.-" evidence="13"/>
<keyword evidence="8 13" id="KW-0333">Golgi apparatus</keyword>
<keyword evidence="16" id="KW-1185">Reference proteome</keyword>
<evidence type="ECO:0000256" key="5">
    <source>
        <dbReference type="ARBA" id="ARBA00022734"/>
    </source>
</evidence>
<dbReference type="PANTHER" id="PTHR11675">
    <property type="entry name" value="N-ACETYLGALACTOSAMINYLTRANSFERASE"/>
    <property type="match status" value="1"/>
</dbReference>
<reference evidence="15" key="1">
    <citation type="submission" date="2020-05" db="UniProtKB">
        <authorList>
            <consortium name="EnsemblMetazoa"/>
        </authorList>
    </citation>
    <scope>IDENTIFICATION</scope>
    <source>
        <strain evidence="15">MAF</strain>
    </source>
</reference>
<dbReference type="PROSITE" id="PS50231">
    <property type="entry name" value="RICIN_B_LECTIN"/>
    <property type="match status" value="1"/>
</dbReference>
<proteinExistence type="inferred from homology"/>
<evidence type="ECO:0000256" key="13">
    <source>
        <dbReference type="RuleBase" id="RU361242"/>
    </source>
</evidence>
<evidence type="ECO:0000256" key="10">
    <source>
        <dbReference type="ARBA" id="ARBA00023157"/>
    </source>
</evidence>
<evidence type="ECO:0000313" key="16">
    <source>
        <dbReference type="Proteomes" id="UP000075903"/>
    </source>
</evidence>
<keyword evidence="11" id="KW-0325">Glycoprotein</keyword>
<dbReference type="InterPro" id="IPR001173">
    <property type="entry name" value="Glyco_trans_2-like"/>
</dbReference>
<evidence type="ECO:0000256" key="3">
    <source>
        <dbReference type="ARBA" id="ARBA00005680"/>
    </source>
</evidence>
<keyword evidence="5 13" id="KW-0430">Lectin</keyword>
<dbReference type="GO" id="GO:0004653">
    <property type="term" value="F:polypeptide N-acetylgalactosaminyltransferase activity"/>
    <property type="evidence" value="ECO:0007669"/>
    <property type="project" value="TreeGrafter"/>
</dbReference>
<dbReference type="STRING" id="30066.A0A182VCV0"/>
<name>A0A182VCV0_ANOME</name>
<feature type="transmembrane region" description="Helical" evidence="13">
    <location>
        <begin position="21"/>
        <end position="40"/>
    </location>
</feature>
<dbReference type="CDD" id="cd23440">
    <property type="entry name" value="beta-trefoil_Ricin_GALNT11"/>
    <property type="match status" value="1"/>
</dbReference>
<dbReference type="GO" id="GO:0006493">
    <property type="term" value="P:protein O-linked glycosylation"/>
    <property type="evidence" value="ECO:0007669"/>
    <property type="project" value="TreeGrafter"/>
</dbReference>
<dbReference type="Gene3D" id="3.90.550.10">
    <property type="entry name" value="Spore Coat Polysaccharide Biosynthesis Protein SpsA, Chain A"/>
    <property type="match status" value="1"/>
</dbReference>
<dbReference type="Gene3D" id="2.80.10.50">
    <property type="match status" value="1"/>
</dbReference>
<dbReference type="SUPFAM" id="SSF50370">
    <property type="entry name" value="Ricin B-like lectins"/>
    <property type="match status" value="1"/>
</dbReference>
<evidence type="ECO:0000256" key="1">
    <source>
        <dbReference type="ARBA" id="ARBA00001936"/>
    </source>
</evidence>
<dbReference type="FunFam" id="2.80.10.50:FF:000075">
    <property type="entry name" value="Polypeptide N-acetylgalactosaminyltransferase"/>
    <property type="match status" value="1"/>
</dbReference>
<evidence type="ECO:0000256" key="7">
    <source>
        <dbReference type="ARBA" id="ARBA00022989"/>
    </source>
</evidence>
<comment type="similarity">
    <text evidence="3 13">Belongs to the glycosyltransferase 2 family. GalNAc-T subfamily.</text>
</comment>
<dbReference type="GO" id="GO:0030246">
    <property type="term" value="F:carbohydrate binding"/>
    <property type="evidence" value="ECO:0007669"/>
    <property type="project" value="UniProtKB-KW"/>
</dbReference>
<dbReference type="InterPro" id="IPR045885">
    <property type="entry name" value="GalNAc-T"/>
</dbReference>
<dbReference type="VEuPathDB" id="VectorBase:AMEM21_006935"/>
<dbReference type="InterPro" id="IPR000772">
    <property type="entry name" value="Ricin_B_lectin"/>
</dbReference>
<evidence type="ECO:0000259" key="14">
    <source>
        <dbReference type="SMART" id="SM00458"/>
    </source>
</evidence>
<dbReference type="EnsemblMetazoa" id="AMEM012801-RA">
    <property type="protein sequence ID" value="AMEM012801-PA"/>
    <property type="gene ID" value="AMEM012801"/>
</dbReference>
<evidence type="ECO:0000256" key="6">
    <source>
        <dbReference type="ARBA" id="ARBA00022968"/>
    </source>
</evidence>
<keyword evidence="9 13" id="KW-0472">Membrane</keyword>
<dbReference type="SUPFAM" id="SSF53448">
    <property type="entry name" value="Nucleotide-diphospho-sugar transferases"/>
    <property type="match status" value="1"/>
</dbReference>
<evidence type="ECO:0000256" key="9">
    <source>
        <dbReference type="ARBA" id="ARBA00023136"/>
    </source>
</evidence>
<dbReference type="SMART" id="SM00458">
    <property type="entry name" value="RICIN"/>
    <property type="match status" value="1"/>
</dbReference>
<evidence type="ECO:0000256" key="11">
    <source>
        <dbReference type="ARBA" id="ARBA00023180"/>
    </source>
</evidence>
<comment type="cofactor">
    <cofactor evidence="1 13">
        <name>Mn(2+)</name>
        <dbReference type="ChEBI" id="CHEBI:29035"/>
    </cofactor>
</comment>
<keyword evidence="13" id="KW-0808">Transferase</keyword>
<evidence type="ECO:0000256" key="8">
    <source>
        <dbReference type="ARBA" id="ARBA00023034"/>
    </source>
</evidence>
<dbReference type="Pfam" id="PF00535">
    <property type="entry name" value="Glycos_transf_2"/>
    <property type="match status" value="1"/>
</dbReference>
<keyword evidence="6" id="KW-0735">Signal-anchor</keyword>
<dbReference type="AlphaFoldDB" id="A0A182VCV0"/>
<keyword evidence="7 13" id="KW-1133">Transmembrane helix</keyword>
<keyword evidence="13" id="KW-0328">Glycosyltransferase</keyword>
<dbReference type="VEuPathDB" id="VectorBase:AMEM012801"/>
<keyword evidence="10 13" id="KW-1015">Disulfide bond</keyword>
<protein>
    <recommendedName>
        <fullName evidence="13">Polypeptide N-acetylgalactosaminyltransferase</fullName>
        <ecNumber evidence="13">2.4.1.-</ecNumber>
    </recommendedName>
    <alternativeName>
        <fullName evidence="13">Protein-UDP acetylgalactosaminyltransferase</fullName>
    </alternativeName>
</protein>
<dbReference type="GO" id="GO:0000139">
    <property type="term" value="C:Golgi membrane"/>
    <property type="evidence" value="ECO:0007669"/>
    <property type="project" value="UniProtKB-SubCell"/>
</dbReference>
<comment type="subcellular location">
    <subcellularLocation>
        <location evidence="2 13">Golgi apparatus membrane</location>
        <topology evidence="2 13">Single-pass type II membrane protein</topology>
    </subcellularLocation>
</comment>
<keyword evidence="4 13" id="KW-0812">Transmembrane</keyword>
<evidence type="ECO:0000256" key="12">
    <source>
        <dbReference type="ARBA" id="ARBA00023211"/>
    </source>
</evidence>
<dbReference type="FunFam" id="3.90.550.10:FF:000053">
    <property type="entry name" value="Polypeptide N-acetylgalactosaminyltransferase"/>
    <property type="match status" value="1"/>
</dbReference>
<dbReference type="Proteomes" id="UP000075903">
    <property type="component" value="Unassembled WGS sequence"/>
</dbReference>
<dbReference type="CDD" id="cd02510">
    <property type="entry name" value="pp-GalNAc-T"/>
    <property type="match status" value="1"/>
</dbReference>
<sequence length="663" mass="75726">MSEKINSKKSPRISKMTNRSFLWGVMAASLTWSISIYLYWNLNNTPTNGAGGSEQRLAKAPTSAIAAEDTRQLMLRNQNSLIGASDERLRKKSSKWVEKGKSLFKEKYARFMHEKEKRRISHRLIDELQPMLIQPNGTDEFGMVQNSEEQFIRDIGYRKHAFNVLVSNKLGPFRPIPDTRHKLCQAQVYDKVLPVASVVMCFYNEHLETLVRSIHTVLKRTPAYLLKELILVDDCSDFEDLTVGGQLEKELAQLGTNKVRLLQNADREGLMRSRVYGARNATGQVLIFLDSHIEVNVDWIEPLLARIKHDRTILAMPVIDIINSDTFVYTASPLVRGGFNWGLHFKWDNLPKGSLERDTDFIGPFNSPTMAGGLFAIDRAYFKELGEYDMGMDVWGGENLEISFRAWQCGGSIELLPCSRIGHVFRKRRPYGSPDGQDTMIRNSLRLAHVWMDDYIRYFYDQQPQAHHVPYGNVSERQRLRERLGCKPFRWYLDNIYPQLRVPGEKTSSDARDATQPKFEPWHSRKRNYVASFQIRLSNSSLCLSTELDSEKSLWKKGSGLVLQPCLRVKHQTWYETEKSELVLGQILCLDAPSSATKGRPKLNKCHEMGGDQAWKHRKTSGTPIYNIASGSCLTVKDIRKGSPVGLDLCVSSPRSTWDLVIS</sequence>
<feature type="domain" description="Ricin B lectin" evidence="14">
    <location>
        <begin position="531"/>
        <end position="661"/>
    </location>
</feature>
<accession>A0A182VCV0</accession>
<evidence type="ECO:0000256" key="2">
    <source>
        <dbReference type="ARBA" id="ARBA00004323"/>
    </source>
</evidence>
<dbReference type="InterPro" id="IPR029044">
    <property type="entry name" value="Nucleotide-diphossugar_trans"/>
</dbReference>
<dbReference type="PANTHER" id="PTHR11675:SF63">
    <property type="entry name" value="POLYPEPTIDE N-ACETYLGALACTOSAMINYLTRANSFERASE"/>
    <property type="match status" value="1"/>
</dbReference>
<evidence type="ECO:0000256" key="4">
    <source>
        <dbReference type="ARBA" id="ARBA00022692"/>
    </source>
</evidence>
<dbReference type="GO" id="GO:0008593">
    <property type="term" value="P:regulation of Notch signaling pathway"/>
    <property type="evidence" value="ECO:0007669"/>
    <property type="project" value="TreeGrafter"/>
</dbReference>
<dbReference type="GO" id="GO:0005112">
    <property type="term" value="F:Notch binding"/>
    <property type="evidence" value="ECO:0007669"/>
    <property type="project" value="TreeGrafter"/>
</dbReference>
<keyword evidence="12 13" id="KW-0464">Manganese</keyword>
<organism evidence="15 16">
    <name type="scientific">Anopheles merus</name>
    <name type="common">Mosquito</name>
    <dbReference type="NCBI Taxonomy" id="30066"/>
    <lineage>
        <taxon>Eukaryota</taxon>
        <taxon>Metazoa</taxon>
        <taxon>Ecdysozoa</taxon>
        <taxon>Arthropoda</taxon>
        <taxon>Hexapoda</taxon>
        <taxon>Insecta</taxon>
        <taxon>Pterygota</taxon>
        <taxon>Neoptera</taxon>
        <taxon>Endopterygota</taxon>
        <taxon>Diptera</taxon>
        <taxon>Nematocera</taxon>
        <taxon>Culicoidea</taxon>
        <taxon>Culicidae</taxon>
        <taxon>Anophelinae</taxon>
        <taxon>Anopheles</taxon>
    </lineage>
</organism>